<evidence type="ECO:0000313" key="7">
    <source>
        <dbReference type="EMBL" id="OGE77936.1"/>
    </source>
</evidence>
<keyword evidence="3 6" id="KW-0812">Transmembrane</keyword>
<protein>
    <recommendedName>
        <fullName evidence="9">AI-2E family transporter</fullName>
    </recommendedName>
</protein>
<evidence type="ECO:0000256" key="6">
    <source>
        <dbReference type="SAM" id="Phobius"/>
    </source>
</evidence>
<feature type="transmembrane region" description="Helical" evidence="6">
    <location>
        <begin position="291"/>
        <end position="324"/>
    </location>
</feature>
<dbReference type="EMBL" id="MFEK01000016">
    <property type="protein sequence ID" value="OGE77936.1"/>
    <property type="molecule type" value="Genomic_DNA"/>
</dbReference>
<dbReference type="AlphaFoldDB" id="A0A1F5NJQ4"/>
<feature type="transmembrane region" description="Helical" evidence="6">
    <location>
        <begin position="59"/>
        <end position="85"/>
    </location>
</feature>
<keyword evidence="4 6" id="KW-1133">Transmembrane helix</keyword>
<comment type="subcellular location">
    <subcellularLocation>
        <location evidence="1">Membrane</location>
        <topology evidence="1">Multi-pass membrane protein</topology>
    </subcellularLocation>
</comment>
<proteinExistence type="inferred from homology"/>
<evidence type="ECO:0000256" key="3">
    <source>
        <dbReference type="ARBA" id="ARBA00022692"/>
    </source>
</evidence>
<feature type="transmembrane region" description="Helical" evidence="6">
    <location>
        <begin position="140"/>
        <end position="162"/>
    </location>
</feature>
<accession>A0A1F5NJQ4</accession>
<feature type="transmembrane region" description="Helical" evidence="6">
    <location>
        <begin position="225"/>
        <end position="255"/>
    </location>
</feature>
<evidence type="ECO:0000256" key="1">
    <source>
        <dbReference type="ARBA" id="ARBA00004141"/>
    </source>
</evidence>
<keyword evidence="5 6" id="KW-0472">Membrane</keyword>
<dbReference type="STRING" id="1817824.A2751_02745"/>
<sequence>MDKAKLQLYFFITLMGATLVLTFFILRPFLAPLILAATFAVIFQPWQRRLASFFPRFPSLAALAGVISIALLVLVPLTLFGFQIFQEAQSLFHSLNTVGREALPESVREQITRVVPNFSPDFERISRQVLNWVVQNLNSIFSSVFSTALSFFLFLISLFYFLRDGKKFATYLKILSPLPDQQDEKILSRLYTAINSVIKGALLIALIQGLLTGIGLTIFGVPNPVLWAGTAAIAALIPNVGTAMVLLPAIGYLYFEGEIGRAIGLAIWGVLAVGLIDNFLSPYLINRGIRIHPFLILLSVIGGLSLFGPVGFVLGPLVVSLLFALLDIHLSSSRANE</sequence>
<feature type="transmembrane region" description="Helical" evidence="6">
    <location>
        <begin position="262"/>
        <end position="285"/>
    </location>
</feature>
<evidence type="ECO:0000256" key="5">
    <source>
        <dbReference type="ARBA" id="ARBA00023136"/>
    </source>
</evidence>
<dbReference type="PANTHER" id="PTHR21716:SF4">
    <property type="entry name" value="TRANSMEMBRANE PROTEIN 245"/>
    <property type="match status" value="1"/>
</dbReference>
<evidence type="ECO:0008006" key="9">
    <source>
        <dbReference type="Google" id="ProtNLM"/>
    </source>
</evidence>
<evidence type="ECO:0000256" key="2">
    <source>
        <dbReference type="ARBA" id="ARBA00009773"/>
    </source>
</evidence>
<comment type="caution">
    <text evidence="7">The sequence shown here is derived from an EMBL/GenBank/DDBJ whole genome shotgun (WGS) entry which is preliminary data.</text>
</comment>
<dbReference type="GO" id="GO:0016020">
    <property type="term" value="C:membrane"/>
    <property type="evidence" value="ECO:0007669"/>
    <property type="project" value="UniProtKB-SubCell"/>
</dbReference>
<comment type="similarity">
    <text evidence="2">Belongs to the autoinducer-2 exporter (AI-2E) (TC 2.A.86) family.</text>
</comment>
<organism evidence="7 8">
    <name type="scientific">Candidatus Doudnabacteria bacterium RIFCSPHIGHO2_01_FULL_46_14</name>
    <dbReference type="NCBI Taxonomy" id="1817824"/>
    <lineage>
        <taxon>Bacteria</taxon>
        <taxon>Candidatus Doudnaibacteriota</taxon>
    </lineage>
</organism>
<dbReference type="Pfam" id="PF01594">
    <property type="entry name" value="AI-2E_transport"/>
    <property type="match status" value="1"/>
</dbReference>
<dbReference type="InterPro" id="IPR002549">
    <property type="entry name" value="AI-2E-like"/>
</dbReference>
<evidence type="ECO:0000313" key="8">
    <source>
        <dbReference type="Proteomes" id="UP000176864"/>
    </source>
</evidence>
<feature type="transmembrane region" description="Helical" evidence="6">
    <location>
        <begin position="197"/>
        <end position="219"/>
    </location>
</feature>
<dbReference type="PANTHER" id="PTHR21716">
    <property type="entry name" value="TRANSMEMBRANE PROTEIN"/>
    <property type="match status" value="1"/>
</dbReference>
<gene>
    <name evidence="7" type="ORF">A2751_02745</name>
</gene>
<feature type="transmembrane region" description="Helical" evidence="6">
    <location>
        <begin position="30"/>
        <end position="47"/>
    </location>
</feature>
<name>A0A1F5NJQ4_9BACT</name>
<dbReference type="Proteomes" id="UP000176864">
    <property type="component" value="Unassembled WGS sequence"/>
</dbReference>
<reference evidence="7 8" key="1">
    <citation type="journal article" date="2016" name="Nat. Commun.">
        <title>Thousands of microbial genomes shed light on interconnected biogeochemical processes in an aquifer system.</title>
        <authorList>
            <person name="Anantharaman K."/>
            <person name="Brown C.T."/>
            <person name="Hug L.A."/>
            <person name="Sharon I."/>
            <person name="Castelle C.J."/>
            <person name="Probst A.J."/>
            <person name="Thomas B.C."/>
            <person name="Singh A."/>
            <person name="Wilkins M.J."/>
            <person name="Karaoz U."/>
            <person name="Brodie E.L."/>
            <person name="Williams K.H."/>
            <person name="Hubbard S.S."/>
            <person name="Banfield J.F."/>
        </authorList>
    </citation>
    <scope>NUCLEOTIDE SEQUENCE [LARGE SCALE GENOMIC DNA]</scope>
</reference>
<feature type="transmembrane region" description="Helical" evidence="6">
    <location>
        <begin position="7"/>
        <end position="24"/>
    </location>
</feature>
<evidence type="ECO:0000256" key="4">
    <source>
        <dbReference type="ARBA" id="ARBA00022989"/>
    </source>
</evidence>